<feature type="compositionally biased region" description="Basic and acidic residues" evidence="1">
    <location>
        <begin position="183"/>
        <end position="196"/>
    </location>
</feature>
<keyword evidence="3" id="KW-1185">Reference proteome</keyword>
<sequence>MTPIGVAKGSSNYTHFKSRNKLPALHYYKTSKPRSKLPQSQLQKSVQNDIRYVNLHLTEETQDFLQASKSPKALQNPLKGPSNPVKLKYSKSLSQIPQIKKTKVPKEPFTKNLRDVGIGIRMSEEESRSEDNSISEDVSKSSIEVVSKVMRKTEQAKSQTIVVKIEDNCEGTSHNSSIVEPSGEEKDSINKQESSQKETITCEIVTKKPEKVTLPQLKKHPAITPTNLTDLEKRAIKAAKIQNAVFKVLGNPNNKLDEYFSKIKQANQKSQQESLNDRYHKILKGIADQKEPLTKPKFSLNDLDLLRSIQEFGHDFMPFPSDLQLVPFLSDVKPVSKAPSKEIDMPSADLVQVLENKIDPFNEEFSEINNSLNKKWLPSAASVPKLDLQKMTSPKALDLPCRQGDDDVLEKWLIDQKVHFKPFRAHYGHEIENIKKYKNKEPNLDLKTGMNNLVRNSVVASAGSSLPSISQKAQKTEDIEKLPLSSRLKKISFAPEISTQRLPKSPMSPSSQTSSKIDDLLSSFMSEASYETRMNSFPKKMRKIAQLKNIVEYTNKNKFEDLKTRPLIQGEITLGDLLKETDKASEVTPSKTIKARERTTAEVLYGFGNYSKSIIIEEDSNCISDSKIESRILEKSSFMK</sequence>
<dbReference type="EMBL" id="CAMPGE010025753">
    <property type="protein sequence ID" value="CAI2383481.1"/>
    <property type="molecule type" value="Genomic_DNA"/>
</dbReference>
<proteinExistence type="predicted"/>
<evidence type="ECO:0000313" key="2">
    <source>
        <dbReference type="EMBL" id="CAI2383481.1"/>
    </source>
</evidence>
<evidence type="ECO:0000256" key="1">
    <source>
        <dbReference type="SAM" id="MobiDB-lite"/>
    </source>
</evidence>
<reference evidence="2" key="1">
    <citation type="submission" date="2023-07" db="EMBL/GenBank/DDBJ databases">
        <authorList>
            <consortium name="AG Swart"/>
            <person name="Singh M."/>
            <person name="Singh A."/>
            <person name="Seah K."/>
            <person name="Emmerich C."/>
        </authorList>
    </citation>
    <scope>NUCLEOTIDE SEQUENCE</scope>
    <source>
        <strain evidence="2">DP1</strain>
    </source>
</reference>
<protein>
    <submittedName>
        <fullName evidence="2">Uncharacterized protein</fullName>
    </submittedName>
</protein>
<dbReference type="AlphaFoldDB" id="A0AAD2D8G6"/>
<gene>
    <name evidence="2" type="ORF">ECRASSUSDP1_LOCUS24983</name>
</gene>
<dbReference type="Proteomes" id="UP001295684">
    <property type="component" value="Unassembled WGS sequence"/>
</dbReference>
<organism evidence="2 3">
    <name type="scientific">Euplotes crassus</name>
    <dbReference type="NCBI Taxonomy" id="5936"/>
    <lineage>
        <taxon>Eukaryota</taxon>
        <taxon>Sar</taxon>
        <taxon>Alveolata</taxon>
        <taxon>Ciliophora</taxon>
        <taxon>Intramacronucleata</taxon>
        <taxon>Spirotrichea</taxon>
        <taxon>Hypotrichia</taxon>
        <taxon>Euplotida</taxon>
        <taxon>Euplotidae</taxon>
        <taxon>Moneuplotes</taxon>
    </lineage>
</organism>
<accession>A0AAD2D8G6</accession>
<comment type="caution">
    <text evidence="2">The sequence shown here is derived from an EMBL/GenBank/DDBJ whole genome shotgun (WGS) entry which is preliminary data.</text>
</comment>
<evidence type="ECO:0000313" key="3">
    <source>
        <dbReference type="Proteomes" id="UP001295684"/>
    </source>
</evidence>
<feature type="region of interest" description="Disordered" evidence="1">
    <location>
        <begin position="171"/>
        <end position="197"/>
    </location>
</feature>
<name>A0AAD2D8G6_EUPCR</name>